<dbReference type="GeneID" id="72001806"/>
<accession>A0ABQ8K495</accession>
<organism evidence="1 2">
    <name type="scientific">Rhodofomes roseus</name>
    <dbReference type="NCBI Taxonomy" id="34475"/>
    <lineage>
        <taxon>Eukaryota</taxon>
        <taxon>Fungi</taxon>
        <taxon>Dikarya</taxon>
        <taxon>Basidiomycota</taxon>
        <taxon>Agaricomycotina</taxon>
        <taxon>Agaricomycetes</taxon>
        <taxon>Polyporales</taxon>
        <taxon>Rhodofomes</taxon>
    </lineage>
</organism>
<gene>
    <name evidence="1" type="ORF">C8Q71DRAFT_715938</name>
</gene>
<evidence type="ECO:0000313" key="2">
    <source>
        <dbReference type="Proteomes" id="UP000814176"/>
    </source>
</evidence>
<dbReference type="RefSeq" id="XP_047774441.1">
    <property type="nucleotide sequence ID" value="XM_047921074.1"/>
</dbReference>
<sequence length="178" mass="19864">MHAASPLPHYIKQLLKTAKKHKASFGAINLSNELKTKLPVWYHISATKQLRRLDNTTLSKCLRHNHRVLLVSDIMSLARHDFVPVLSSDSSVCSCVPCKEAEAKGCHNPLNCVEAARCLLTSLNDKWNPTIDHTPDGLTLTQHRHETNSAAFKKKDGEAIFNPSVTERGGISEVFRVF</sequence>
<evidence type="ECO:0000313" key="1">
    <source>
        <dbReference type="EMBL" id="KAH9831280.1"/>
    </source>
</evidence>
<keyword evidence="2" id="KW-1185">Reference proteome</keyword>
<proteinExistence type="predicted"/>
<comment type="caution">
    <text evidence="1">The sequence shown here is derived from an EMBL/GenBank/DDBJ whole genome shotgun (WGS) entry which is preliminary data.</text>
</comment>
<protein>
    <submittedName>
        <fullName evidence="1">Uncharacterized protein</fullName>
    </submittedName>
</protein>
<dbReference type="Proteomes" id="UP000814176">
    <property type="component" value="Unassembled WGS sequence"/>
</dbReference>
<feature type="non-terminal residue" evidence="1">
    <location>
        <position position="178"/>
    </location>
</feature>
<name>A0ABQ8K495_9APHY</name>
<reference evidence="1 2" key="1">
    <citation type="journal article" date="2021" name="Environ. Microbiol.">
        <title>Gene family expansions and transcriptome signatures uncover fungal adaptations to wood decay.</title>
        <authorList>
            <person name="Hage H."/>
            <person name="Miyauchi S."/>
            <person name="Viragh M."/>
            <person name="Drula E."/>
            <person name="Min B."/>
            <person name="Chaduli D."/>
            <person name="Navarro D."/>
            <person name="Favel A."/>
            <person name="Norest M."/>
            <person name="Lesage-Meessen L."/>
            <person name="Balint B."/>
            <person name="Merenyi Z."/>
            <person name="de Eugenio L."/>
            <person name="Morin E."/>
            <person name="Martinez A.T."/>
            <person name="Baldrian P."/>
            <person name="Stursova M."/>
            <person name="Martinez M.J."/>
            <person name="Novotny C."/>
            <person name="Magnuson J.K."/>
            <person name="Spatafora J.W."/>
            <person name="Maurice S."/>
            <person name="Pangilinan J."/>
            <person name="Andreopoulos W."/>
            <person name="LaButti K."/>
            <person name="Hundley H."/>
            <person name="Na H."/>
            <person name="Kuo A."/>
            <person name="Barry K."/>
            <person name="Lipzen A."/>
            <person name="Henrissat B."/>
            <person name="Riley R."/>
            <person name="Ahrendt S."/>
            <person name="Nagy L.G."/>
            <person name="Grigoriev I.V."/>
            <person name="Martin F."/>
            <person name="Rosso M.N."/>
        </authorList>
    </citation>
    <scope>NUCLEOTIDE SEQUENCE [LARGE SCALE GENOMIC DNA]</scope>
    <source>
        <strain evidence="1 2">CIRM-BRFM 1785</strain>
    </source>
</reference>
<dbReference type="EMBL" id="JADCUA010000027">
    <property type="protein sequence ID" value="KAH9831280.1"/>
    <property type="molecule type" value="Genomic_DNA"/>
</dbReference>